<comment type="caution">
    <text evidence="1">The sequence shown here is derived from an EMBL/GenBank/DDBJ whole genome shotgun (WGS) entry which is preliminary data.</text>
</comment>
<evidence type="ECO:0000313" key="2">
    <source>
        <dbReference type="Proteomes" id="UP001159363"/>
    </source>
</evidence>
<dbReference type="Proteomes" id="UP001159363">
    <property type="component" value="Chromosome X"/>
</dbReference>
<organism evidence="1 2">
    <name type="scientific">Dryococelus australis</name>
    <dbReference type="NCBI Taxonomy" id="614101"/>
    <lineage>
        <taxon>Eukaryota</taxon>
        <taxon>Metazoa</taxon>
        <taxon>Ecdysozoa</taxon>
        <taxon>Arthropoda</taxon>
        <taxon>Hexapoda</taxon>
        <taxon>Insecta</taxon>
        <taxon>Pterygota</taxon>
        <taxon>Neoptera</taxon>
        <taxon>Polyneoptera</taxon>
        <taxon>Phasmatodea</taxon>
        <taxon>Verophasmatodea</taxon>
        <taxon>Anareolatae</taxon>
        <taxon>Phasmatidae</taxon>
        <taxon>Eurycanthinae</taxon>
        <taxon>Dryococelus</taxon>
    </lineage>
</organism>
<proteinExistence type="predicted"/>
<sequence>MQWLDKNDGMDPTDWGWKLQEGKYLLPMMDKNPVPDELIKLVSCNCSARCNTLQCTCKKNALPCTKGFGICQNGNCDNMDIELVSDGDNY</sequence>
<reference evidence="1 2" key="1">
    <citation type="submission" date="2023-02" db="EMBL/GenBank/DDBJ databases">
        <title>LHISI_Scaffold_Assembly.</title>
        <authorList>
            <person name="Stuart O.P."/>
            <person name="Cleave R."/>
            <person name="Magrath M.J.L."/>
            <person name="Mikheyev A.S."/>
        </authorList>
    </citation>
    <scope>NUCLEOTIDE SEQUENCE [LARGE SCALE GENOMIC DNA]</scope>
    <source>
        <strain evidence="1">Daus_M_001</strain>
        <tissue evidence="1">Leg muscle</tissue>
    </source>
</reference>
<accession>A0ABQ9HSK3</accession>
<dbReference type="EMBL" id="JARBHB010000004">
    <property type="protein sequence ID" value="KAJ8886838.1"/>
    <property type="molecule type" value="Genomic_DNA"/>
</dbReference>
<protein>
    <submittedName>
        <fullName evidence="1">Uncharacterized protein</fullName>
    </submittedName>
</protein>
<evidence type="ECO:0000313" key="1">
    <source>
        <dbReference type="EMBL" id="KAJ8886838.1"/>
    </source>
</evidence>
<gene>
    <name evidence="1" type="ORF">PR048_013050</name>
</gene>
<name>A0ABQ9HSK3_9NEOP</name>
<keyword evidence="2" id="KW-1185">Reference proteome</keyword>